<dbReference type="STRING" id="1043003.A0A074W6E2"/>
<keyword evidence="13" id="KW-1185">Reference proteome</keyword>
<sequence>MQSQQPPLIRSAPKPAADPAHGAAMIFLHGLDDDAMGWENIATQFHQGNKLPYMQWIFPNAPHNIDARQNAWYAPSSLQPAPAGRPELAPEEDEEGLRKSVEYVESLIDDLTSRGIPSNRIVLGGFSQGCALALLTELTSRYSGKLAGIVGLMGYLPLPETIQKLRTAGGLPHVVGHVPMFLGRGTSDRLIPRSKWTEGLNKLKELGVDDGALEIKEYEGLAHALSPAVLQDLSKWLARVVPQLED</sequence>
<gene>
    <name evidence="12" type="ORF">M437DRAFT_70952</name>
</gene>
<evidence type="ECO:0000256" key="7">
    <source>
        <dbReference type="ARBA" id="ARBA00029392"/>
    </source>
</evidence>
<comment type="function">
    <text evidence="7">Hydrolyzes fatty acids from S-acylated cysteine residues in proteins with a strong preference for palmitoylated G-alpha proteins over other acyl substrates. Mediates the deacylation of G-alpha proteins such as GPA1 in vivo, but has weak or no activity toward palmitoylated Ras proteins. Has weak lysophospholipase activity in vitro; however such activity may not exist in vivo.</text>
</comment>
<dbReference type="GO" id="GO:0008474">
    <property type="term" value="F:palmitoyl-(protein) hydrolase activity"/>
    <property type="evidence" value="ECO:0007669"/>
    <property type="project" value="UniProtKB-EC"/>
</dbReference>
<dbReference type="InterPro" id="IPR003140">
    <property type="entry name" value="PLipase/COase/thioEstase"/>
</dbReference>
<evidence type="ECO:0000256" key="3">
    <source>
        <dbReference type="ARBA" id="ARBA00014923"/>
    </source>
</evidence>
<dbReference type="PANTHER" id="PTHR10655">
    <property type="entry name" value="LYSOPHOSPHOLIPASE-RELATED"/>
    <property type="match status" value="1"/>
</dbReference>
<dbReference type="EC" id="3.1.2.22" evidence="2"/>
<dbReference type="GO" id="GO:0005737">
    <property type="term" value="C:cytoplasm"/>
    <property type="evidence" value="ECO:0007669"/>
    <property type="project" value="TreeGrafter"/>
</dbReference>
<evidence type="ECO:0000256" key="10">
    <source>
        <dbReference type="SAM" id="MobiDB-lite"/>
    </source>
</evidence>
<name>A0A074W6E2_AURM1</name>
<keyword evidence="5 12" id="KW-0378">Hydrolase</keyword>
<evidence type="ECO:0000256" key="2">
    <source>
        <dbReference type="ARBA" id="ARBA00012423"/>
    </source>
</evidence>
<dbReference type="PANTHER" id="PTHR10655:SF17">
    <property type="entry name" value="LYSOPHOSPHOLIPASE-LIKE PROTEIN 1"/>
    <property type="match status" value="1"/>
</dbReference>
<dbReference type="InterPro" id="IPR029058">
    <property type="entry name" value="AB_hydrolase_fold"/>
</dbReference>
<evidence type="ECO:0000256" key="1">
    <source>
        <dbReference type="ARBA" id="ARBA00006499"/>
    </source>
</evidence>
<protein>
    <recommendedName>
        <fullName evidence="3">Acyl-protein thioesterase 1</fullName>
        <ecNumber evidence="2">3.1.2.22</ecNumber>
    </recommendedName>
    <alternativeName>
        <fullName evidence="8">Palmitoyl-protein hydrolase</fullName>
    </alternativeName>
</protein>
<keyword evidence="6" id="KW-0276">Fatty acid metabolism</keyword>
<dbReference type="Pfam" id="PF02230">
    <property type="entry name" value="Abhydrolase_2"/>
    <property type="match status" value="1"/>
</dbReference>
<dbReference type="EMBL" id="KL584824">
    <property type="protein sequence ID" value="KEQ67124.1"/>
    <property type="molecule type" value="Genomic_DNA"/>
</dbReference>
<evidence type="ECO:0000313" key="12">
    <source>
        <dbReference type="EMBL" id="KEQ67124.1"/>
    </source>
</evidence>
<comment type="similarity">
    <text evidence="1">Belongs to the AB hydrolase superfamily. AB hydrolase 2 family.</text>
</comment>
<evidence type="ECO:0000259" key="11">
    <source>
        <dbReference type="Pfam" id="PF02230"/>
    </source>
</evidence>
<evidence type="ECO:0000256" key="9">
    <source>
        <dbReference type="ARBA" id="ARBA00047337"/>
    </source>
</evidence>
<dbReference type="RefSeq" id="XP_040884147.1">
    <property type="nucleotide sequence ID" value="XM_041025598.1"/>
</dbReference>
<evidence type="ECO:0000256" key="6">
    <source>
        <dbReference type="ARBA" id="ARBA00022832"/>
    </source>
</evidence>
<comment type="catalytic activity">
    <reaction evidence="9">
        <text>S-hexadecanoyl-L-cysteinyl-[protein] + H2O = L-cysteinyl-[protein] + hexadecanoate + H(+)</text>
        <dbReference type="Rhea" id="RHEA:19233"/>
        <dbReference type="Rhea" id="RHEA-COMP:10131"/>
        <dbReference type="Rhea" id="RHEA-COMP:11032"/>
        <dbReference type="ChEBI" id="CHEBI:7896"/>
        <dbReference type="ChEBI" id="CHEBI:15377"/>
        <dbReference type="ChEBI" id="CHEBI:15378"/>
        <dbReference type="ChEBI" id="CHEBI:29950"/>
        <dbReference type="ChEBI" id="CHEBI:74151"/>
        <dbReference type="EC" id="3.1.2.22"/>
    </reaction>
</comment>
<reference evidence="12 13" key="1">
    <citation type="journal article" date="2014" name="BMC Genomics">
        <title>Genome sequencing of four Aureobasidium pullulans varieties: biotechnological potential, stress tolerance, and description of new species.</title>
        <authorList>
            <person name="Gostin Ar C."/>
            <person name="Ohm R.A."/>
            <person name="Kogej T."/>
            <person name="Sonjak S."/>
            <person name="Turk M."/>
            <person name="Zajc J."/>
            <person name="Zalar P."/>
            <person name="Grube M."/>
            <person name="Sun H."/>
            <person name="Han J."/>
            <person name="Sharma A."/>
            <person name="Chiniquy J."/>
            <person name="Ngan C.Y."/>
            <person name="Lipzen A."/>
            <person name="Barry K."/>
            <person name="Grigoriev I.V."/>
            <person name="Gunde-Cimerman N."/>
        </authorList>
    </citation>
    <scope>NUCLEOTIDE SEQUENCE [LARGE SCALE GENOMIC DNA]</scope>
    <source>
        <strain evidence="12 13">CBS 110374</strain>
    </source>
</reference>
<evidence type="ECO:0000256" key="4">
    <source>
        <dbReference type="ARBA" id="ARBA00022487"/>
    </source>
</evidence>
<accession>A0A074W6E2</accession>
<feature type="region of interest" description="Disordered" evidence="10">
    <location>
        <begin position="76"/>
        <end position="96"/>
    </location>
</feature>
<feature type="domain" description="Phospholipase/carboxylesterase/thioesterase" evidence="11">
    <location>
        <begin position="20"/>
        <end position="238"/>
    </location>
</feature>
<organism evidence="12 13">
    <name type="scientific">Aureobasidium melanogenum (strain CBS 110374)</name>
    <name type="common">Aureobasidium pullulans var. melanogenum</name>
    <dbReference type="NCBI Taxonomy" id="1043003"/>
    <lineage>
        <taxon>Eukaryota</taxon>
        <taxon>Fungi</taxon>
        <taxon>Dikarya</taxon>
        <taxon>Ascomycota</taxon>
        <taxon>Pezizomycotina</taxon>
        <taxon>Dothideomycetes</taxon>
        <taxon>Dothideomycetidae</taxon>
        <taxon>Dothideales</taxon>
        <taxon>Saccotheciaceae</taxon>
        <taxon>Aureobasidium</taxon>
    </lineage>
</organism>
<dbReference type="InterPro" id="IPR050565">
    <property type="entry name" value="LYPA1-2/EST-like"/>
</dbReference>
<keyword evidence="4" id="KW-0719">Serine esterase</keyword>
<evidence type="ECO:0000313" key="13">
    <source>
        <dbReference type="Proteomes" id="UP000030672"/>
    </source>
</evidence>
<keyword evidence="6" id="KW-0443">Lipid metabolism</keyword>
<evidence type="ECO:0000256" key="8">
    <source>
        <dbReference type="ARBA" id="ARBA00031195"/>
    </source>
</evidence>
<evidence type="ECO:0000256" key="5">
    <source>
        <dbReference type="ARBA" id="ARBA00022801"/>
    </source>
</evidence>
<proteinExistence type="inferred from homology"/>
<dbReference type="SUPFAM" id="SSF53474">
    <property type="entry name" value="alpha/beta-Hydrolases"/>
    <property type="match status" value="1"/>
</dbReference>
<dbReference type="AlphaFoldDB" id="A0A074W6E2"/>
<dbReference type="GO" id="GO:0006631">
    <property type="term" value="P:fatty acid metabolic process"/>
    <property type="evidence" value="ECO:0007669"/>
    <property type="project" value="UniProtKB-KW"/>
</dbReference>
<dbReference type="HOGENOM" id="CLU_049413_3_4_1"/>
<dbReference type="GO" id="GO:0052689">
    <property type="term" value="F:carboxylic ester hydrolase activity"/>
    <property type="evidence" value="ECO:0007669"/>
    <property type="project" value="UniProtKB-KW"/>
</dbReference>
<dbReference type="Proteomes" id="UP000030672">
    <property type="component" value="Unassembled WGS sequence"/>
</dbReference>
<dbReference type="GeneID" id="63918971"/>
<dbReference type="Gene3D" id="3.40.50.1820">
    <property type="entry name" value="alpha/beta hydrolase"/>
    <property type="match status" value="1"/>
</dbReference>